<evidence type="ECO:0000313" key="11">
    <source>
        <dbReference type="EMBL" id="MBN9644534.1"/>
    </source>
</evidence>
<evidence type="ECO:0000256" key="1">
    <source>
        <dbReference type="ARBA" id="ARBA00004651"/>
    </source>
</evidence>
<feature type="transmembrane region" description="Helical" evidence="10">
    <location>
        <begin position="29"/>
        <end position="45"/>
    </location>
</feature>
<gene>
    <name evidence="11" type="ORF">JZY06_07920</name>
</gene>
<evidence type="ECO:0000313" key="12">
    <source>
        <dbReference type="Proteomes" id="UP000664332"/>
    </source>
</evidence>
<comment type="similarity">
    <text evidence="7 10">Belongs to the fluoride channel Fluc/FEX (TC 1.A.43) family.</text>
</comment>
<keyword evidence="6" id="KW-0406">Ion transport</keyword>
<dbReference type="RefSeq" id="WP_207279015.1">
    <property type="nucleotide sequence ID" value="NZ_JAFLEQ010000014.1"/>
</dbReference>
<comment type="catalytic activity">
    <reaction evidence="8">
        <text>fluoride(in) = fluoride(out)</text>
        <dbReference type="Rhea" id="RHEA:76159"/>
        <dbReference type="ChEBI" id="CHEBI:17051"/>
    </reaction>
    <physiologicalReaction direction="left-to-right" evidence="8">
        <dbReference type="Rhea" id="RHEA:76160"/>
    </physiologicalReaction>
</comment>
<keyword evidence="3 10" id="KW-0812">Transmembrane</keyword>
<evidence type="ECO:0000256" key="4">
    <source>
        <dbReference type="ARBA" id="ARBA00022989"/>
    </source>
</evidence>
<evidence type="ECO:0000256" key="3">
    <source>
        <dbReference type="ARBA" id="ARBA00022692"/>
    </source>
</evidence>
<evidence type="ECO:0000256" key="5">
    <source>
        <dbReference type="ARBA" id="ARBA00023136"/>
    </source>
</evidence>
<comment type="subcellular location">
    <subcellularLocation>
        <location evidence="1">Cell membrane</location>
        <topology evidence="1">Multi-pass membrane protein</topology>
    </subcellularLocation>
</comment>
<keyword evidence="2 10" id="KW-1003">Cell membrane</keyword>
<dbReference type="GO" id="GO:0034220">
    <property type="term" value="P:monoatomic ion transmembrane transport"/>
    <property type="evidence" value="ECO:0007669"/>
    <property type="project" value="UniProtKB-KW"/>
</dbReference>
<organism evidence="11 12">
    <name type="scientific">Corynebacterium mendelii</name>
    <dbReference type="NCBI Taxonomy" id="2765362"/>
    <lineage>
        <taxon>Bacteria</taxon>
        <taxon>Bacillati</taxon>
        <taxon>Actinomycetota</taxon>
        <taxon>Actinomycetes</taxon>
        <taxon>Mycobacteriales</taxon>
        <taxon>Corynebacteriaceae</taxon>
        <taxon>Corynebacterium</taxon>
    </lineage>
</organism>
<keyword evidence="12" id="KW-1185">Reference proteome</keyword>
<dbReference type="InterPro" id="IPR003691">
    <property type="entry name" value="FluC"/>
</dbReference>
<dbReference type="Pfam" id="PF02537">
    <property type="entry name" value="CRCB"/>
    <property type="match status" value="1"/>
</dbReference>
<reference evidence="11" key="1">
    <citation type="submission" date="2021-03" db="EMBL/GenBank/DDBJ databases">
        <authorList>
            <person name="Sun Q."/>
        </authorList>
    </citation>
    <scope>NUCLEOTIDE SEQUENCE</scope>
    <source>
        <strain evidence="11">CCM 8862</strain>
    </source>
</reference>
<sequence>MKTSLMIGVGAAVGALLRMLLMGLPGPDIYWLLLINVAGSALMGYAKPKETVGVGILGGLTSFSSFIALSTTGSIVAGAAYVVVTVVLCTGGYLAGDRFSPGTSPATKVAS</sequence>
<feature type="transmembrane region" description="Helical" evidence="10">
    <location>
        <begin position="75"/>
        <end position="95"/>
    </location>
</feature>
<comment type="function">
    <text evidence="9">Fluoride-specific ion channel. Important for reducing fluoride concentration in the cell, thus reducing its toxicity.</text>
</comment>
<evidence type="ECO:0000256" key="8">
    <source>
        <dbReference type="ARBA" id="ARBA00035585"/>
    </source>
</evidence>
<dbReference type="AlphaFoldDB" id="A0A939E162"/>
<dbReference type="EMBL" id="JAFLEQ010000014">
    <property type="protein sequence ID" value="MBN9644534.1"/>
    <property type="molecule type" value="Genomic_DNA"/>
</dbReference>
<evidence type="ECO:0000256" key="6">
    <source>
        <dbReference type="ARBA" id="ARBA00023303"/>
    </source>
</evidence>
<keyword evidence="4 10" id="KW-1133">Transmembrane helix</keyword>
<feature type="transmembrane region" description="Helical" evidence="10">
    <location>
        <begin position="5"/>
        <end position="23"/>
    </location>
</feature>
<name>A0A939E162_9CORY</name>
<keyword evidence="5 10" id="KW-0472">Membrane</keyword>
<evidence type="ECO:0000256" key="9">
    <source>
        <dbReference type="ARBA" id="ARBA00049940"/>
    </source>
</evidence>
<dbReference type="Proteomes" id="UP000664332">
    <property type="component" value="Unassembled WGS sequence"/>
</dbReference>
<proteinExistence type="inferred from homology"/>
<protein>
    <recommendedName>
        <fullName evidence="10">Fluoride-specific ion channel</fullName>
    </recommendedName>
</protein>
<comment type="caution">
    <text evidence="11">The sequence shown here is derived from an EMBL/GenBank/DDBJ whole genome shotgun (WGS) entry which is preliminary data.</text>
</comment>
<evidence type="ECO:0000256" key="7">
    <source>
        <dbReference type="ARBA" id="ARBA00035120"/>
    </source>
</evidence>
<evidence type="ECO:0000256" key="10">
    <source>
        <dbReference type="RuleBase" id="RU004340"/>
    </source>
</evidence>
<evidence type="ECO:0000256" key="2">
    <source>
        <dbReference type="ARBA" id="ARBA00022475"/>
    </source>
</evidence>
<accession>A0A939E162</accession>
<keyword evidence="6" id="KW-0407">Ion channel</keyword>
<keyword evidence="6" id="KW-0813">Transport</keyword>
<dbReference type="GO" id="GO:0005886">
    <property type="term" value="C:plasma membrane"/>
    <property type="evidence" value="ECO:0007669"/>
    <property type="project" value="UniProtKB-SubCell"/>
</dbReference>